<evidence type="ECO:0000313" key="2">
    <source>
        <dbReference type="Proteomes" id="UP000187406"/>
    </source>
</evidence>
<protein>
    <submittedName>
        <fullName evidence="1">Uncharacterized protein</fullName>
    </submittedName>
</protein>
<proteinExistence type="predicted"/>
<organism evidence="1 2">
    <name type="scientific">Cephalotus follicularis</name>
    <name type="common">Albany pitcher plant</name>
    <dbReference type="NCBI Taxonomy" id="3775"/>
    <lineage>
        <taxon>Eukaryota</taxon>
        <taxon>Viridiplantae</taxon>
        <taxon>Streptophyta</taxon>
        <taxon>Embryophyta</taxon>
        <taxon>Tracheophyta</taxon>
        <taxon>Spermatophyta</taxon>
        <taxon>Magnoliopsida</taxon>
        <taxon>eudicotyledons</taxon>
        <taxon>Gunneridae</taxon>
        <taxon>Pentapetalae</taxon>
        <taxon>rosids</taxon>
        <taxon>fabids</taxon>
        <taxon>Oxalidales</taxon>
        <taxon>Cephalotaceae</taxon>
        <taxon>Cephalotus</taxon>
    </lineage>
</organism>
<dbReference type="Proteomes" id="UP000187406">
    <property type="component" value="Unassembled WGS sequence"/>
</dbReference>
<sequence>MILNTVAITLQLSNPFSLHFPHLSFLFPFKTLQLPPQTKQGTNLAPPHPSHACLPTPLSTRAQVSILPSRPNSFNSVTSSTPPIYLPLTKTLGTLTSSPNNSFNSFKNSPCNDTSLSSNTTRCSSKTSLTRLQSSYVRRTPCNDVV</sequence>
<accession>A0A1Q3D8D8</accession>
<keyword evidence="2" id="KW-1185">Reference proteome</keyword>
<dbReference type="InParanoid" id="A0A1Q3D8D8"/>
<gene>
    <name evidence="1" type="ORF">CFOL_v3_32197</name>
</gene>
<dbReference type="AlphaFoldDB" id="A0A1Q3D8D8"/>
<evidence type="ECO:0000313" key="1">
    <source>
        <dbReference type="EMBL" id="GAV88776.1"/>
    </source>
</evidence>
<dbReference type="EMBL" id="BDDD01005066">
    <property type="protein sequence ID" value="GAV88776.1"/>
    <property type="molecule type" value="Genomic_DNA"/>
</dbReference>
<reference evidence="2" key="1">
    <citation type="submission" date="2016-04" db="EMBL/GenBank/DDBJ databases">
        <title>Cephalotus genome sequencing.</title>
        <authorList>
            <person name="Fukushima K."/>
            <person name="Hasebe M."/>
            <person name="Fang X."/>
        </authorList>
    </citation>
    <scope>NUCLEOTIDE SEQUENCE [LARGE SCALE GENOMIC DNA]</scope>
    <source>
        <strain evidence="2">cv. St1</strain>
    </source>
</reference>
<name>A0A1Q3D8D8_CEPFO</name>
<comment type="caution">
    <text evidence="1">The sequence shown here is derived from an EMBL/GenBank/DDBJ whole genome shotgun (WGS) entry which is preliminary data.</text>
</comment>